<name>N6T6N3_DENPD</name>
<keyword evidence="3 6" id="KW-0812">Transmembrane</keyword>
<accession>N6T6N3</accession>
<dbReference type="GO" id="GO:0005886">
    <property type="term" value="C:plasma membrane"/>
    <property type="evidence" value="ECO:0007669"/>
    <property type="project" value="TreeGrafter"/>
</dbReference>
<dbReference type="OrthoDB" id="296386at2759"/>
<dbReference type="PANTHER" id="PTHR12308">
    <property type="entry name" value="ANOCTAMIN"/>
    <property type="match status" value="1"/>
</dbReference>
<reference evidence="7" key="1">
    <citation type="journal article" date="2013" name="Genome Biol.">
        <title>Draft genome of the mountain pine beetle, Dendroctonus ponderosae Hopkins, a major forest pest.</title>
        <authorList>
            <person name="Keeling C.I."/>
            <person name="Yuen M.M."/>
            <person name="Liao N.Y."/>
            <person name="Docking T.R."/>
            <person name="Chan S.K."/>
            <person name="Taylor G.A."/>
            <person name="Palmquist D.L."/>
            <person name="Jackman S.D."/>
            <person name="Nguyen A."/>
            <person name="Li M."/>
            <person name="Henderson H."/>
            <person name="Janes J.K."/>
            <person name="Zhao Y."/>
            <person name="Pandoh P."/>
            <person name="Moore R."/>
            <person name="Sperling F.A."/>
            <person name="Huber D.P."/>
            <person name="Birol I."/>
            <person name="Jones S.J."/>
            <person name="Bohlmann J."/>
        </authorList>
    </citation>
    <scope>NUCLEOTIDE SEQUENCE</scope>
</reference>
<evidence type="ECO:0000256" key="6">
    <source>
        <dbReference type="RuleBase" id="RU280814"/>
    </source>
</evidence>
<comment type="subcellular location">
    <subcellularLocation>
        <location evidence="1 6">Membrane</location>
        <topology evidence="1 6">Multi-pass membrane protein</topology>
    </subcellularLocation>
</comment>
<feature type="transmembrane region" description="Helical" evidence="6">
    <location>
        <begin position="444"/>
        <end position="474"/>
    </location>
</feature>
<dbReference type="HOGENOM" id="CLU_006685_4_2_1"/>
<dbReference type="PANTHER" id="PTHR12308:SF83">
    <property type="entry name" value="ANOCTAMIN"/>
    <property type="match status" value="1"/>
</dbReference>
<dbReference type="InterPro" id="IPR007632">
    <property type="entry name" value="Anoctamin"/>
</dbReference>
<evidence type="ECO:0000313" key="7">
    <source>
        <dbReference type="EMBL" id="ENN75894.1"/>
    </source>
</evidence>
<keyword evidence="4 6" id="KW-1133">Transmembrane helix</keyword>
<dbReference type="EMBL" id="KB740996">
    <property type="protein sequence ID" value="ENN75894.1"/>
    <property type="molecule type" value="Genomic_DNA"/>
</dbReference>
<dbReference type="InterPro" id="IPR049452">
    <property type="entry name" value="Anoctamin_TM"/>
</dbReference>
<feature type="non-terminal residue" evidence="7">
    <location>
        <position position="1"/>
    </location>
</feature>
<evidence type="ECO:0000256" key="4">
    <source>
        <dbReference type="ARBA" id="ARBA00022989"/>
    </source>
</evidence>
<sequence length="572" mass="66191">MDFLYFKAALRSIFAATTFLEMWKRYSAEITHRWDLTGFDVQEEHPRPQYLARLAHVKRKCVNIITNTMEPHVPFWKIKVPMTIFSFGIVLLLVCMALATVLAVVLYRMSILVSLKVHSDKMDNSSAILFTTVTAASINLVAILIFNQIYNYVAEYLTEFELLRTQTEFDDSLTLKIYLLQFVNYYASIFYIAFFKGKFVGSPKRYNRVFGYRQEECGPGGCLLELCIQLAVIMIGKQAMNTVLEMLFPLFFKWLNTLKAGFSRDHQSCKGFRPRWVKDFKLVEWGPRSLFPEYLEMVLQYGFVTIFVAAFPLAPFFALLNNILEMRLDAKKLLTMYRRPVSQRVRDIGVWYRILDSIGKLSVVTNGFIIAFTSDFIPRLVYQISINPNGSLEGYVNNSLSYFNTSDFEAGRSGRTNNSIDTVCRYPDYRNPPWSSEKYERTALYWHILAARFIFVVVFENLVVLVMIILKWCIPDMPGKLRDRIRREAYITNEIIIKQETLRAQRAHSCSNASTLRKPETLQNIDVPSTPEQWDRLISSSLSQSEFDLVVHGDEHQTGSHQINHPATPESI</sequence>
<evidence type="ECO:0000256" key="3">
    <source>
        <dbReference type="ARBA" id="ARBA00022692"/>
    </source>
</evidence>
<comment type="caution">
    <text evidence="6">Lacks conserved residue(s) required for the propagation of feature annotation.</text>
</comment>
<evidence type="ECO:0000256" key="2">
    <source>
        <dbReference type="ARBA" id="ARBA00009671"/>
    </source>
</evidence>
<dbReference type="OMA" id="VHVTHPL"/>
<dbReference type="GO" id="GO:0005254">
    <property type="term" value="F:chloride channel activity"/>
    <property type="evidence" value="ECO:0007669"/>
    <property type="project" value="TreeGrafter"/>
</dbReference>
<evidence type="ECO:0000256" key="5">
    <source>
        <dbReference type="ARBA" id="ARBA00023136"/>
    </source>
</evidence>
<gene>
    <name evidence="7" type="ORF">YQE_07536</name>
</gene>
<dbReference type="AlphaFoldDB" id="N6T6N3"/>
<keyword evidence="5 6" id="KW-0472">Membrane</keyword>
<feature type="transmembrane region" description="Helical" evidence="6">
    <location>
        <begin position="128"/>
        <end position="153"/>
    </location>
</feature>
<dbReference type="Pfam" id="PF04547">
    <property type="entry name" value="Anoctamin"/>
    <property type="match status" value="1"/>
</dbReference>
<evidence type="ECO:0000256" key="1">
    <source>
        <dbReference type="ARBA" id="ARBA00004141"/>
    </source>
</evidence>
<feature type="transmembrane region" description="Helical" evidence="6">
    <location>
        <begin position="298"/>
        <end position="320"/>
    </location>
</feature>
<feature type="transmembrane region" description="Helical" evidence="6">
    <location>
        <begin position="173"/>
        <end position="195"/>
    </location>
</feature>
<protein>
    <recommendedName>
        <fullName evidence="6">Anoctamin</fullName>
    </recommendedName>
</protein>
<organism evidence="7">
    <name type="scientific">Dendroctonus ponderosae</name>
    <name type="common">Mountain pine beetle</name>
    <dbReference type="NCBI Taxonomy" id="77166"/>
    <lineage>
        <taxon>Eukaryota</taxon>
        <taxon>Metazoa</taxon>
        <taxon>Ecdysozoa</taxon>
        <taxon>Arthropoda</taxon>
        <taxon>Hexapoda</taxon>
        <taxon>Insecta</taxon>
        <taxon>Pterygota</taxon>
        <taxon>Neoptera</taxon>
        <taxon>Endopterygota</taxon>
        <taxon>Coleoptera</taxon>
        <taxon>Polyphaga</taxon>
        <taxon>Cucujiformia</taxon>
        <taxon>Curculionidae</taxon>
        <taxon>Scolytinae</taxon>
        <taxon>Dendroctonus</taxon>
    </lineage>
</organism>
<feature type="transmembrane region" description="Helical" evidence="6">
    <location>
        <begin position="84"/>
        <end position="107"/>
    </location>
</feature>
<comment type="similarity">
    <text evidence="2 6">Belongs to the anoctamin family.</text>
</comment>
<proteinExistence type="inferred from homology"/>